<reference evidence="3 4" key="1">
    <citation type="submission" date="2021-08" db="EMBL/GenBank/DDBJ databases">
        <title>Draft genome sequence of Spirulina subsalsa with high tolerance to salinity and hype-accumulation of phycocyanin.</title>
        <authorList>
            <person name="Pei H."/>
            <person name="Jiang L."/>
        </authorList>
    </citation>
    <scope>NUCLEOTIDE SEQUENCE [LARGE SCALE GENOMIC DNA]</scope>
    <source>
        <strain evidence="3 4">FACHB-351</strain>
    </source>
</reference>
<evidence type="ECO:0000256" key="2">
    <source>
        <dbReference type="SAM" id="MobiDB-lite"/>
    </source>
</evidence>
<dbReference type="EMBL" id="JAIHOM010000025">
    <property type="protein sequence ID" value="MCW6035986.1"/>
    <property type="molecule type" value="Genomic_DNA"/>
</dbReference>
<feature type="compositionally biased region" description="Low complexity" evidence="2">
    <location>
        <begin position="642"/>
        <end position="653"/>
    </location>
</feature>
<feature type="compositionally biased region" description="Acidic residues" evidence="2">
    <location>
        <begin position="892"/>
        <end position="915"/>
    </location>
</feature>
<sequence>MTSPTDIHALITEIDQVLTGVNAKAQEVNPQQVHQQKLHEQQRVLAKIRQFLLFAQSSEGNSPNLAPTETVGGKETAEAIAQAVMRQMNQQRHQWIEPLQMELETLRQQREALLHEIRKLESQRQQITGDFVQVLLARCSEGLQQQMARSLESFTHQLLPLLQENPQKAALPSNLNPNPLQQLERLEQLRELQRQFDQLLLGWDATVRSVFQTLEQDLQAYRYSLGENIANLHDLGEQSVNLFQDYLQQLAPALPSAPYANGTPLSLPSSKDHPASALPEAPETSTTELSLPRSRDTNENALYPFAGVEIPLQSHHFDILDRSESARVPDTLAAILDLDLSATEANQVLQIEPREPTPETPAPPHASEMWEAWDEQLFGSDSDLFTTETPPSESDLILTTEEPPPPTPELVLFEGISPDQPLETALFAELDDPAIGLKDSSLLTLRRDVSLETLLFEDVPALPAPETVPPAELSPAKAKLAETHDEDEEEIVTTASLTMLLDQVSDLVVRSPEEGEEVEQDLDEFHNPEQEELLLPDEETSVLRHPVLDEVLGEETLQHLNEDLVSFEQSPAVATPEAKIAPAVAPDEEVEPTTLPTEELEARTEPAPVVPDEEVEPTTLPTEELEARTEPAPVVPDEEVEPTPVEPTMAEMPVPVSERVQDVELGGKETVETPEAVTPPPPSMEIVLDEEEVVAVAQPENLSGVVVIQSLSDLLLQEAEDEVEVLEIEEEEEEPDEVFVSRDMWDSDDTTSSHPSSNPAFTRPLSMNDGGDGDIWGEPEVVQESSVRPAEEVIPGPETGLTAPAEEGVESPVEPRQEISGESDAEEVLLTAPTEEGVESPVEPRQEISGESDAEEVLLAAPTEEGVESPVEPRQEISGESDAEEVLLAAPAEEEVESPVEEREEIVESTVEDWEISAPEQENPPEDVLLSFTPQETVEPTVEDWEISAPEEGNSEPEMGLEQPQEDEMPHPLVLDGITDGVSPSDGIHPSAQDDSEPDVVDPESWPEDPSSVLLDLPTEEDWEELPIHGVATDPVVTFVDAGDFHPLDPLDPPEMVFDELPPIADLWDSPEESLDFEESADLESEGDSDEVRIIHSITEITTDPWSEVTTPSLFKPKNKE</sequence>
<keyword evidence="4" id="KW-1185">Reference proteome</keyword>
<evidence type="ECO:0000313" key="4">
    <source>
        <dbReference type="Proteomes" id="UP001526426"/>
    </source>
</evidence>
<evidence type="ECO:0000256" key="1">
    <source>
        <dbReference type="SAM" id="Coils"/>
    </source>
</evidence>
<proteinExistence type="predicted"/>
<protein>
    <submittedName>
        <fullName evidence="3">Uncharacterized protein</fullName>
    </submittedName>
</protein>
<accession>A0ABT3L3A3</accession>
<dbReference type="RefSeq" id="WP_265263714.1">
    <property type="nucleotide sequence ID" value="NZ_JAIHOM010000025.1"/>
</dbReference>
<feature type="coiled-coil region" evidence="1">
    <location>
        <begin position="96"/>
        <end position="130"/>
    </location>
</feature>
<feature type="region of interest" description="Disordered" evidence="2">
    <location>
        <begin position="727"/>
        <end position="1014"/>
    </location>
</feature>
<evidence type="ECO:0000313" key="3">
    <source>
        <dbReference type="EMBL" id="MCW6035986.1"/>
    </source>
</evidence>
<comment type="caution">
    <text evidence="3">The sequence shown here is derived from an EMBL/GenBank/DDBJ whole genome shotgun (WGS) entry which is preliminary data.</text>
</comment>
<feature type="compositionally biased region" description="Acidic residues" evidence="2">
    <location>
        <begin position="727"/>
        <end position="737"/>
    </location>
</feature>
<feature type="compositionally biased region" description="Acidic residues" evidence="2">
    <location>
        <begin position="994"/>
        <end position="1007"/>
    </location>
</feature>
<keyword evidence="1" id="KW-0175">Coiled coil</keyword>
<gene>
    <name evidence="3" type="ORF">K4A83_06830</name>
</gene>
<dbReference type="Proteomes" id="UP001526426">
    <property type="component" value="Unassembled WGS sequence"/>
</dbReference>
<feature type="region of interest" description="Disordered" evidence="2">
    <location>
        <begin position="261"/>
        <end position="295"/>
    </location>
</feature>
<organism evidence="3 4">
    <name type="scientific">Spirulina subsalsa FACHB-351</name>
    <dbReference type="NCBI Taxonomy" id="234711"/>
    <lineage>
        <taxon>Bacteria</taxon>
        <taxon>Bacillati</taxon>
        <taxon>Cyanobacteriota</taxon>
        <taxon>Cyanophyceae</taxon>
        <taxon>Spirulinales</taxon>
        <taxon>Spirulinaceae</taxon>
        <taxon>Spirulina</taxon>
    </lineage>
</organism>
<name>A0ABT3L3A3_9CYAN</name>
<feature type="region of interest" description="Disordered" evidence="2">
    <location>
        <begin position="586"/>
        <end position="656"/>
    </location>
</feature>